<reference evidence="1 2" key="1">
    <citation type="submission" date="2020-12" db="EMBL/GenBank/DDBJ databases">
        <title>Metabolic potential, ecology and presence of endohyphal bacteria is reflected in genomic diversity of Mucoromycotina.</title>
        <authorList>
            <person name="Muszewska A."/>
            <person name="Okrasinska A."/>
            <person name="Steczkiewicz K."/>
            <person name="Drgas O."/>
            <person name="Orlowska M."/>
            <person name="Perlinska-Lenart U."/>
            <person name="Aleksandrzak-Piekarczyk T."/>
            <person name="Szatraj K."/>
            <person name="Zielenkiewicz U."/>
            <person name="Pilsyk S."/>
            <person name="Malc E."/>
            <person name="Mieczkowski P."/>
            <person name="Kruszewska J.S."/>
            <person name="Biernat P."/>
            <person name="Pawlowska J."/>
        </authorList>
    </citation>
    <scope>NUCLEOTIDE SEQUENCE [LARGE SCALE GENOMIC DNA]</scope>
    <source>
        <strain evidence="1 2">CBS 142.35</strain>
    </source>
</reference>
<dbReference type="AlphaFoldDB" id="A0A8H7VKC7"/>
<dbReference type="EMBL" id="JAEPRB010000273">
    <property type="protein sequence ID" value="KAG2217779.1"/>
    <property type="molecule type" value="Genomic_DNA"/>
</dbReference>
<keyword evidence="2" id="KW-1185">Reference proteome</keyword>
<comment type="caution">
    <text evidence="1">The sequence shown here is derived from an EMBL/GenBank/DDBJ whole genome shotgun (WGS) entry which is preliminary data.</text>
</comment>
<protein>
    <submittedName>
        <fullName evidence="1">Uncharacterized protein</fullName>
    </submittedName>
</protein>
<sequence length="53" mass="5690">MAKLLEAFGPISNLVSPQQPIDHILNRLPRSEVGLTLEPAPEEATSITSPPNV</sequence>
<evidence type="ECO:0000313" key="2">
    <source>
        <dbReference type="Proteomes" id="UP000646827"/>
    </source>
</evidence>
<evidence type="ECO:0000313" key="1">
    <source>
        <dbReference type="EMBL" id="KAG2217779.1"/>
    </source>
</evidence>
<organism evidence="1 2">
    <name type="scientific">Circinella minor</name>
    <dbReference type="NCBI Taxonomy" id="1195481"/>
    <lineage>
        <taxon>Eukaryota</taxon>
        <taxon>Fungi</taxon>
        <taxon>Fungi incertae sedis</taxon>
        <taxon>Mucoromycota</taxon>
        <taxon>Mucoromycotina</taxon>
        <taxon>Mucoromycetes</taxon>
        <taxon>Mucorales</taxon>
        <taxon>Lichtheimiaceae</taxon>
        <taxon>Circinella</taxon>
    </lineage>
</organism>
<name>A0A8H7VKC7_9FUNG</name>
<dbReference type="OrthoDB" id="2278560at2759"/>
<dbReference type="Proteomes" id="UP000646827">
    <property type="component" value="Unassembled WGS sequence"/>
</dbReference>
<proteinExistence type="predicted"/>
<gene>
    <name evidence="1" type="ORF">INT45_011836</name>
</gene>
<accession>A0A8H7VKC7</accession>